<evidence type="ECO:0000256" key="1">
    <source>
        <dbReference type="SAM" id="MobiDB-lite"/>
    </source>
</evidence>
<evidence type="ECO:0000313" key="4">
    <source>
        <dbReference type="Proteomes" id="UP001235712"/>
    </source>
</evidence>
<keyword evidence="4" id="KW-1185">Reference proteome</keyword>
<comment type="caution">
    <text evidence="3">The sequence shown here is derived from an EMBL/GenBank/DDBJ whole genome shotgun (WGS) entry which is preliminary data.</text>
</comment>
<feature type="transmembrane region" description="Helical" evidence="2">
    <location>
        <begin position="31"/>
        <end position="51"/>
    </location>
</feature>
<dbReference type="RefSeq" id="WP_307240620.1">
    <property type="nucleotide sequence ID" value="NZ_JAUSQZ010000001.1"/>
</dbReference>
<keyword evidence="2" id="KW-1133">Transmembrane helix</keyword>
<gene>
    <name evidence="3" type="ORF">J2S57_001875</name>
</gene>
<name>A0ABT9P0M5_9ACTN</name>
<feature type="region of interest" description="Disordered" evidence="1">
    <location>
        <begin position="1"/>
        <end position="25"/>
    </location>
</feature>
<keyword evidence="2" id="KW-0472">Membrane</keyword>
<evidence type="ECO:0008006" key="5">
    <source>
        <dbReference type="Google" id="ProtNLM"/>
    </source>
</evidence>
<dbReference type="Proteomes" id="UP001235712">
    <property type="component" value="Unassembled WGS sequence"/>
</dbReference>
<dbReference type="EMBL" id="JAUSQZ010000001">
    <property type="protein sequence ID" value="MDP9826126.1"/>
    <property type="molecule type" value="Genomic_DNA"/>
</dbReference>
<reference evidence="3 4" key="1">
    <citation type="submission" date="2023-07" db="EMBL/GenBank/DDBJ databases">
        <title>Sequencing the genomes of 1000 actinobacteria strains.</title>
        <authorList>
            <person name="Klenk H.-P."/>
        </authorList>
    </citation>
    <scope>NUCLEOTIDE SEQUENCE [LARGE SCALE GENOMIC DNA]</scope>
    <source>
        <strain evidence="3 4">DSM 44388</strain>
    </source>
</reference>
<evidence type="ECO:0000256" key="2">
    <source>
        <dbReference type="SAM" id="Phobius"/>
    </source>
</evidence>
<accession>A0ABT9P0M5</accession>
<keyword evidence="2" id="KW-0812">Transmembrane</keyword>
<protein>
    <recommendedName>
        <fullName evidence="5">DUF2993 family protein</fullName>
    </recommendedName>
</protein>
<feature type="compositionally biased region" description="Low complexity" evidence="1">
    <location>
        <begin position="8"/>
        <end position="23"/>
    </location>
</feature>
<proteinExistence type="predicted"/>
<organism evidence="3 4">
    <name type="scientific">Kineosporia succinea</name>
    <dbReference type="NCBI Taxonomy" id="84632"/>
    <lineage>
        <taxon>Bacteria</taxon>
        <taxon>Bacillati</taxon>
        <taxon>Actinomycetota</taxon>
        <taxon>Actinomycetes</taxon>
        <taxon>Kineosporiales</taxon>
        <taxon>Kineosporiaceae</taxon>
        <taxon>Kineosporia</taxon>
    </lineage>
</organism>
<sequence>MHTEDSLVGADAAVGTDGAAPGGRRQRRWPAVTAAVVVLLLVLGVGANVWATRYTKDAVVRVLRCVTGDESLSPTVSLGETPLLMGLVSRTVDRITISGLSTTSIAAVAAPATAAGDTDASSGIPLGSLTVTLTGVGLGDPPTMDSAHAALTLPFDGLSGKLTSSADPEDAGELNGASLTAQDGLLAVTLAEKVGGRPVKVLVRLEPGGDTLTATPESVVVGGRTVGVGLVSLLTGDLLQDENGESRLKPRTVDLGLPAGTTLETVGVRPEGLALGLAVDPAQVSRAGTAGRDCLA</sequence>
<evidence type="ECO:0000313" key="3">
    <source>
        <dbReference type="EMBL" id="MDP9826126.1"/>
    </source>
</evidence>